<comment type="caution">
    <text evidence="2">The sequence shown here is derived from an EMBL/GenBank/DDBJ whole genome shotgun (WGS) entry which is preliminary data.</text>
</comment>
<dbReference type="EMBL" id="JASSZA010000019">
    <property type="protein sequence ID" value="KAK2088309.1"/>
    <property type="molecule type" value="Genomic_DNA"/>
</dbReference>
<dbReference type="Proteomes" id="UP001266305">
    <property type="component" value="Unassembled WGS sequence"/>
</dbReference>
<keyword evidence="1" id="KW-0472">Membrane</keyword>
<gene>
    <name evidence="2" type="ORF">P7K49_034216</name>
</gene>
<keyword evidence="3" id="KW-1185">Reference proteome</keyword>
<sequence length="126" mass="13208">MCARPHKADGRVVEPKRAVAKEDSRCSLLDHREVVEVDLAILWVAEETLEVVEVILAVVETGGRGGYGVEVVEAEVVMEEAMVDIMDLVMVATMAVVLIIVAEGAMVVVGPGYGNQGGGYGGGGRG</sequence>
<proteinExistence type="predicted"/>
<accession>A0ABQ9TU57</accession>
<name>A0ABQ9TU57_SAGOE</name>
<evidence type="ECO:0000256" key="1">
    <source>
        <dbReference type="SAM" id="Phobius"/>
    </source>
</evidence>
<keyword evidence="1" id="KW-1133">Transmembrane helix</keyword>
<feature type="transmembrane region" description="Helical" evidence="1">
    <location>
        <begin position="88"/>
        <end position="109"/>
    </location>
</feature>
<reference evidence="2 3" key="1">
    <citation type="submission" date="2023-05" db="EMBL/GenBank/DDBJ databases">
        <title>B98-5 Cell Line De Novo Hybrid Assembly: An Optical Mapping Approach.</title>
        <authorList>
            <person name="Kananen K."/>
            <person name="Auerbach J.A."/>
            <person name="Kautto E."/>
            <person name="Blachly J.S."/>
        </authorList>
    </citation>
    <scope>NUCLEOTIDE SEQUENCE [LARGE SCALE GENOMIC DNA]</scope>
    <source>
        <strain evidence="2">B95-8</strain>
        <tissue evidence="2">Cell line</tissue>
    </source>
</reference>
<evidence type="ECO:0000313" key="2">
    <source>
        <dbReference type="EMBL" id="KAK2088309.1"/>
    </source>
</evidence>
<evidence type="ECO:0000313" key="3">
    <source>
        <dbReference type="Proteomes" id="UP001266305"/>
    </source>
</evidence>
<keyword evidence="1" id="KW-0812">Transmembrane</keyword>
<organism evidence="2 3">
    <name type="scientific">Saguinus oedipus</name>
    <name type="common">Cotton-top tamarin</name>
    <name type="synonym">Oedipomidas oedipus</name>
    <dbReference type="NCBI Taxonomy" id="9490"/>
    <lineage>
        <taxon>Eukaryota</taxon>
        <taxon>Metazoa</taxon>
        <taxon>Chordata</taxon>
        <taxon>Craniata</taxon>
        <taxon>Vertebrata</taxon>
        <taxon>Euteleostomi</taxon>
        <taxon>Mammalia</taxon>
        <taxon>Eutheria</taxon>
        <taxon>Euarchontoglires</taxon>
        <taxon>Primates</taxon>
        <taxon>Haplorrhini</taxon>
        <taxon>Platyrrhini</taxon>
        <taxon>Cebidae</taxon>
        <taxon>Callitrichinae</taxon>
        <taxon>Saguinus</taxon>
    </lineage>
</organism>
<protein>
    <submittedName>
        <fullName evidence="2">Uncharacterized protein</fullName>
    </submittedName>
</protein>